<evidence type="ECO:0000256" key="1">
    <source>
        <dbReference type="ARBA" id="ARBA00004123"/>
    </source>
</evidence>
<organism evidence="12">
    <name type="scientific">Tabanus bromius</name>
    <name type="common">Band-eyed brown horse fly</name>
    <dbReference type="NCBI Taxonomy" id="304241"/>
    <lineage>
        <taxon>Eukaryota</taxon>
        <taxon>Metazoa</taxon>
        <taxon>Ecdysozoa</taxon>
        <taxon>Arthropoda</taxon>
        <taxon>Hexapoda</taxon>
        <taxon>Insecta</taxon>
        <taxon>Pterygota</taxon>
        <taxon>Neoptera</taxon>
        <taxon>Endopterygota</taxon>
        <taxon>Diptera</taxon>
        <taxon>Brachycera</taxon>
        <taxon>Tabanomorpha</taxon>
        <taxon>Tabanoidea</taxon>
        <taxon>Tabanidae</taxon>
        <taxon>Tabanus</taxon>
    </lineage>
</organism>
<dbReference type="AlphaFoldDB" id="A0A0K8TKU0"/>
<keyword evidence="4" id="KW-0963">Cytoplasm</keyword>
<dbReference type="InterPro" id="IPR000814">
    <property type="entry name" value="TBP"/>
</dbReference>
<dbReference type="PRINTS" id="PR00686">
    <property type="entry name" value="TIFACTORIID"/>
</dbReference>
<keyword evidence="8" id="KW-0539">Nucleus</keyword>
<feature type="region of interest" description="Disordered" evidence="11">
    <location>
        <begin position="275"/>
        <end position="319"/>
    </location>
</feature>
<protein>
    <recommendedName>
        <fullName evidence="9">TATA box-binding protein-like 1</fullName>
    </recommendedName>
    <alternativeName>
        <fullName evidence="10">TBP-like factor</fullName>
    </alternativeName>
</protein>
<comment type="similarity">
    <text evidence="3">Belongs to the TBP family.</text>
</comment>
<accession>A0A0K8TKU0</accession>
<dbReference type="EMBL" id="GDAI01002852">
    <property type="protein sequence ID" value="JAI14751.1"/>
    <property type="molecule type" value="mRNA"/>
</dbReference>
<dbReference type="InterPro" id="IPR015445">
    <property type="entry name" value="TBP-like"/>
</dbReference>
<feature type="compositionally biased region" description="Basic and acidic residues" evidence="11">
    <location>
        <begin position="275"/>
        <end position="284"/>
    </location>
</feature>
<keyword evidence="7" id="KW-0804">Transcription</keyword>
<comment type="subcellular location">
    <subcellularLocation>
        <location evidence="2">Cytoplasm</location>
    </subcellularLocation>
    <subcellularLocation>
        <location evidence="1">Nucleus</location>
    </subcellularLocation>
</comment>
<evidence type="ECO:0000256" key="3">
    <source>
        <dbReference type="ARBA" id="ARBA00005560"/>
    </source>
</evidence>
<evidence type="ECO:0000256" key="11">
    <source>
        <dbReference type="SAM" id="MobiDB-lite"/>
    </source>
</evidence>
<keyword evidence="5" id="KW-0805">Transcription regulation</keyword>
<dbReference type="GO" id="GO:0006352">
    <property type="term" value="P:DNA-templated transcription initiation"/>
    <property type="evidence" value="ECO:0007669"/>
    <property type="project" value="InterPro"/>
</dbReference>
<dbReference type="FunFam" id="3.30.310.10:FF:000005">
    <property type="entry name" value="TATA box-binding protein-like 1"/>
    <property type="match status" value="1"/>
</dbReference>
<evidence type="ECO:0000256" key="2">
    <source>
        <dbReference type="ARBA" id="ARBA00004496"/>
    </source>
</evidence>
<keyword evidence="6" id="KW-0238">DNA-binding</keyword>
<name>A0A0K8TKU0_TABBR</name>
<dbReference type="InterPro" id="IPR012295">
    <property type="entry name" value="TBP_dom_sf"/>
</dbReference>
<evidence type="ECO:0000256" key="5">
    <source>
        <dbReference type="ARBA" id="ARBA00023015"/>
    </source>
</evidence>
<evidence type="ECO:0000313" key="12">
    <source>
        <dbReference type="EMBL" id="JAI14751.1"/>
    </source>
</evidence>
<dbReference type="GO" id="GO:0003677">
    <property type="term" value="F:DNA binding"/>
    <property type="evidence" value="ECO:0007669"/>
    <property type="project" value="UniProtKB-KW"/>
</dbReference>
<dbReference type="GO" id="GO:0005634">
    <property type="term" value="C:nucleus"/>
    <property type="evidence" value="ECO:0007669"/>
    <property type="project" value="UniProtKB-SubCell"/>
</dbReference>
<evidence type="ECO:0000256" key="8">
    <source>
        <dbReference type="ARBA" id="ARBA00023242"/>
    </source>
</evidence>
<dbReference type="SUPFAM" id="SSF55945">
    <property type="entry name" value="TATA-box binding protein-like"/>
    <property type="match status" value="2"/>
</dbReference>
<proteinExistence type="evidence at transcript level"/>
<dbReference type="Gene3D" id="3.30.310.10">
    <property type="entry name" value="TATA-Binding Protein"/>
    <property type="match status" value="2"/>
</dbReference>
<feature type="region of interest" description="Disordered" evidence="11">
    <location>
        <begin position="543"/>
        <end position="579"/>
    </location>
</feature>
<reference evidence="12" key="1">
    <citation type="journal article" date="2015" name="Insect Biochem. Mol. Biol.">
        <title>An insight into the sialome of the horse fly, Tabanus bromius.</title>
        <authorList>
            <person name="Ribeiro J.M."/>
            <person name="Kazimirova M."/>
            <person name="Takac P."/>
            <person name="Andersen J.F."/>
            <person name="Francischetti I.M."/>
        </authorList>
    </citation>
    <scope>NUCLEOTIDE SEQUENCE</scope>
</reference>
<dbReference type="GO" id="GO:0005737">
    <property type="term" value="C:cytoplasm"/>
    <property type="evidence" value="ECO:0007669"/>
    <property type="project" value="UniProtKB-SubCell"/>
</dbReference>
<dbReference type="Pfam" id="PF00352">
    <property type="entry name" value="TBP"/>
    <property type="match status" value="2"/>
</dbReference>
<dbReference type="CDD" id="cd04517">
    <property type="entry name" value="TLF"/>
    <property type="match status" value="1"/>
</dbReference>
<dbReference type="FunFam" id="3.30.310.10:FF:000009">
    <property type="entry name" value="TatA box-binding protein-like protein 1"/>
    <property type="match status" value="1"/>
</dbReference>
<evidence type="ECO:0000256" key="10">
    <source>
        <dbReference type="ARBA" id="ARBA00033173"/>
    </source>
</evidence>
<feature type="compositionally biased region" description="Polar residues" evidence="11">
    <location>
        <begin position="301"/>
        <end position="312"/>
    </location>
</feature>
<evidence type="ECO:0000256" key="6">
    <source>
        <dbReference type="ARBA" id="ARBA00023125"/>
    </source>
</evidence>
<evidence type="ECO:0000256" key="9">
    <source>
        <dbReference type="ARBA" id="ARBA00023474"/>
    </source>
</evidence>
<dbReference type="PANTHER" id="PTHR10126">
    <property type="entry name" value="TATA-BOX BINDING PROTEIN"/>
    <property type="match status" value="1"/>
</dbReference>
<sequence>MATLLQQKNYMKSLSNGGVGGGGTGNQNNGTTAAVTSTTLQPTRMLLPHEIVNAPTISNVTTSLQSPGIMTQSGTGYIMTGQTLRINQPPQLQHYAIQTTNHHNQFQTPINLQQYTTSNNFFQQIGHQGPNTIFLPVSIASNNNIKFTNVNTSINSVVPANLRNVINVTSQPQIYQHPHTTMATIVTSRPPQLITSVAGPSTQFQKINRQPPKIVNKPIVEKVVIEKTAAEKTAVTKTIIEKPVIEKQPIVQKTVTEKPFVEKVVAEKPVVQKSVPEKTEHKNETTNSEPIKNVQEERNCDTNTSPPAQTQEGKMVEGETEEAKELDAEPEIDIVINNVVCSFSVRCHLNLREIALNGFNVEYRRQNAMVTMKLRRPYTTASIWSSGRITCTGATSEEQAKIAARRYSRCLQKLGFRVRFHNFRVVNVLGTCSMPWAIKIVNFSEKYKKEASYEPELHPGVTYKIITPKATMKIFSTGSITVTAASVADVQAAIEHIYPLVYEFRKKRTNFELELLHAKHSIAEEEEEDEDFYDEDDYLQSRSAKRKRPLGRVDNDPDEDIMNVSGNEDFDDGDDIEDY</sequence>
<evidence type="ECO:0000256" key="7">
    <source>
        <dbReference type="ARBA" id="ARBA00023163"/>
    </source>
</evidence>
<feature type="compositionally biased region" description="Acidic residues" evidence="11">
    <location>
        <begin position="568"/>
        <end position="579"/>
    </location>
</feature>
<evidence type="ECO:0000256" key="4">
    <source>
        <dbReference type="ARBA" id="ARBA00022490"/>
    </source>
</evidence>